<dbReference type="Proteomes" id="UP001652445">
    <property type="component" value="Unassembled WGS sequence"/>
</dbReference>
<gene>
    <name evidence="4" type="ORF">OB236_04625</name>
</gene>
<protein>
    <submittedName>
        <fullName evidence="4">Amidohydrolase</fullName>
    </submittedName>
</protein>
<dbReference type="PANTHER" id="PTHR21240">
    <property type="entry name" value="2-AMINO-3-CARBOXYLMUCONATE-6-SEMIALDEHYDE DECARBOXYLASE"/>
    <property type="match status" value="1"/>
</dbReference>
<accession>A0ABT2UBK8</accession>
<evidence type="ECO:0000259" key="3">
    <source>
        <dbReference type="Pfam" id="PF04909"/>
    </source>
</evidence>
<evidence type="ECO:0000256" key="2">
    <source>
        <dbReference type="SAM" id="MobiDB-lite"/>
    </source>
</evidence>
<dbReference type="RefSeq" id="WP_076231844.1">
    <property type="nucleotide sequence ID" value="NZ_JAOQIO010000007.1"/>
</dbReference>
<dbReference type="Pfam" id="PF04909">
    <property type="entry name" value="Amidohydro_2"/>
    <property type="match status" value="1"/>
</dbReference>
<evidence type="ECO:0000313" key="5">
    <source>
        <dbReference type="Proteomes" id="UP001652445"/>
    </source>
</evidence>
<feature type="compositionally biased region" description="Basic and acidic residues" evidence="2">
    <location>
        <begin position="21"/>
        <end position="33"/>
    </location>
</feature>
<reference evidence="4 5" key="1">
    <citation type="submission" date="2022-09" db="EMBL/GenBank/DDBJ databases">
        <authorList>
            <person name="Han X.L."/>
            <person name="Wang Q."/>
            <person name="Lu T."/>
        </authorList>
    </citation>
    <scope>NUCLEOTIDE SEQUENCE [LARGE SCALE GENOMIC DNA]</scope>
    <source>
        <strain evidence="4 5">WQ 127069</strain>
    </source>
</reference>
<keyword evidence="1" id="KW-0456">Lyase</keyword>
<comment type="caution">
    <text evidence="4">The sequence shown here is derived from an EMBL/GenBank/DDBJ whole genome shotgun (WGS) entry which is preliminary data.</text>
</comment>
<proteinExistence type="predicted"/>
<dbReference type="EMBL" id="JAOQIO010000007">
    <property type="protein sequence ID" value="MCU6791411.1"/>
    <property type="molecule type" value="Genomic_DNA"/>
</dbReference>
<sequence length="360" mass="40977">MEEQIKSTHNRSTNKTGIIDCDVHPYPKNKEEIQSYMKQPWRERFNSGGRGHYGNPVHGDRQDAKPPGGGPSGSDPEFLREQHVLKYGIDHCILLPRAFCNLLPDPDFATAVAAAFNDWLADTWLGKYNGDGVFKGSITIAHQDPLAAAAEIRRWAGHPHFVQVMTDSGARAPFGQRQYYPIYEACAEAGLPLAIHPGTDGMGINIQPTPGYPTHYIEWHTCLSLGFQAHLVSFITEGVFERFPGFKVVLVEGGVSWLPALMWRLDAEYKALRYEVPWVKKRPSDYLRDHVRITSQPLERPDNDSHLLQTLEMMDAEHLLMFSSDYPHWDFDSPKLAFPKLPEPLWQRIFKENAKQLYKL</sequence>
<evidence type="ECO:0000256" key="1">
    <source>
        <dbReference type="ARBA" id="ARBA00023239"/>
    </source>
</evidence>
<dbReference type="PANTHER" id="PTHR21240:SF28">
    <property type="entry name" value="ISO-OROTATE DECARBOXYLASE (EUROFUNG)"/>
    <property type="match status" value="1"/>
</dbReference>
<keyword evidence="5" id="KW-1185">Reference proteome</keyword>
<name>A0ABT2UBK8_9BACL</name>
<organism evidence="4 5">
    <name type="scientific">Paenibacillus baimaensis</name>
    <dbReference type="NCBI Taxonomy" id="2982185"/>
    <lineage>
        <taxon>Bacteria</taxon>
        <taxon>Bacillati</taxon>
        <taxon>Bacillota</taxon>
        <taxon>Bacilli</taxon>
        <taxon>Bacillales</taxon>
        <taxon>Paenibacillaceae</taxon>
        <taxon>Paenibacillus</taxon>
    </lineage>
</organism>
<evidence type="ECO:0000313" key="4">
    <source>
        <dbReference type="EMBL" id="MCU6791411.1"/>
    </source>
</evidence>
<feature type="region of interest" description="Disordered" evidence="2">
    <location>
        <begin position="1"/>
        <end position="77"/>
    </location>
</feature>
<dbReference type="InterPro" id="IPR032466">
    <property type="entry name" value="Metal_Hydrolase"/>
</dbReference>
<dbReference type="InterPro" id="IPR032465">
    <property type="entry name" value="ACMSD"/>
</dbReference>
<dbReference type="InterPro" id="IPR006680">
    <property type="entry name" value="Amidohydro-rel"/>
</dbReference>
<dbReference type="SUPFAM" id="SSF51556">
    <property type="entry name" value="Metallo-dependent hydrolases"/>
    <property type="match status" value="1"/>
</dbReference>
<feature type="domain" description="Amidohydrolase-related" evidence="3">
    <location>
        <begin position="19"/>
        <end position="360"/>
    </location>
</feature>
<dbReference type="Gene3D" id="3.20.20.140">
    <property type="entry name" value="Metal-dependent hydrolases"/>
    <property type="match status" value="1"/>
</dbReference>